<reference evidence="2 3" key="1">
    <citation type="submission" date="2023-07" db="EMBL/GenBank/DDBJ databases">
        <title>Genomic Encyclopedia of Type Strains, Phase IV (KMG-IV): sequencing the most valuable type-strain genomes for metagenomic binning, comparative biology and taxonomic classification.</title>
        <authorList>
            <person name="Goeker M."/>
        </authorList>
    </citation>
    <scope>NUCLEOTIDE SEQUENCE [LARGE SCALE GENOMIC DNA]</scope>
    <source>
        <strain evidence="2 3">DSM 22170</strain>
    </source>
</reference>
<feature type="transmembrane region" description="Helical" evidence="1">
    <location>
        <begin position="80"/>
        <end position="100"/>
    </location>
</feature>
<evidence type="ECO:0000313" key="3">
    <source>
        <dbReference type="Proteomes" id="UP001185028"/>
    </source>
</evidence>
<dbReference type="SUPFAM" id="SSF103473">
    <property type="entry name" value="MFS general substrate transporter"/>
    <property type="match status" value="1"/>
</dbReference>
<dbReference type="InterPro" id="IPR001927">
    <property type="entry name" value="Na/Gal_symport"/>
</dbReference>
<evidence type="ECO:0000256" key="1">
    <source>
        <dbReference type="SAM" id="Phobius"/>
    </source>
</evidence>
<feature type="transmembrane region" description="Helical" evidence="1">
    <location>
        <begin position="228"/>
        <end position="255"/>
    </location>
</feature>
<dbReference type="Pfam" id="PF13347">
    <property type="entry name" value="MFS_2"/>
    <property type="match status" value="1"/>
</dbReference>
<name>A0ABU1J3D8_9BACL</name>
<comment type="caution">
    <text evidence="2">The sequence shown here is derived from an EMBL/GenBank/DDBJ whole genome shotgun (WGS) entry which is preliminary data.</text>
</comment>
<dbReference type="NCBIfam" id="TIGR00792">
    <property type="entry name" value="gph"/>
    <property type="match status" value="1"/>
</dbReference>
<keyword evidence="1" id="KW-0472">Membrane</keyword>
<keyword evidence="3" id="KW-1185">Reference proteome</keyword>
<feature type="transmembrane region" description="Helical" evidence="1">
    <location>
        <begin position="362"/>
        <end position="389"/>
    </location>
</feature>
<accession>A0ABU1J3D8</accession>
<feature type="transmembrane region" description="Helical" evidence="1">
    <location>
        <begin position="12"/>
        <end position="35"/>
    </location>
</feature>
<dbReference type="InterPro" id="IPR039672">
    <property type="entry name" value="MFS_2"/>
</dbReference>
<dbReference type="InterPro" id="IPR036259">
    <property type="entry name" value="MFS_trans_sf"/>
</dbReference>
<dbReference type="Proteomes" id="UP001185028">
    <property type="component" value="Unassembled WGS sequence"/>
</dbReference>
<sequence>MGKKLTLFNKVSYGFSDLGNNLVFVAVTNYLMFYYTDVVGMGLGAIGLLFLIIRIVDAVSGPVFGVLVDKTNTRFGKVRPWFLWMSIPYAISTILLFSIGSFHQNLQIPLAYITYGIFSLCYVGLGTAINAILPSLSADLGDRAQANMFRNILGQTGGLLSGLIILPLVTLLGGGINQPGFLKAMSIFAILLAICELVTFFGVREHVQAQTETPPTLKQSLSALLPNLPWWTIALTNLVIFLGVVVKISSMVYFFKYILNNANDSSVANSVNAVSMIIGALCIPLLIRRFKMRTIVIAGLGIAIAGQAILYIAATAVSIPIAMIGIFVSSFGLGSAQSLMFVMTAETVDYGEWRFGVRAQGFLISMSTVGVNIGAGLAGALTSFVLAAYSFVPNVQQSAQGIAGINMLFVVIPAIIFAICIGLISFYRLDAVSKQMHQELGEKRLLLNKNSI</sequence>
<feature type="transmembrane region" description="Helical" evidence="1">
    <location>
        <begin position="112"/>
        <end position="136"/>
    </location>
</feature>
<protein>
    <submittedName>
        <fullName evidence="2">Sugar (Glycoside-pentoside-hexuronide) transporter</fullName>
    </submittedName>
</protein>
<proteinExistence type="predicted"/>
<dbReference type="PANTHER" id="PTHR11328:SF24">
    <property type="entry name" value="MAJOR FACILITATOR SUPERFAMILY (MFS) PROFILE DOMAIN-CONTAINING PROTEIN"/>
    <property type="match status" value="1"/>
</dbReference>
<dbReference type="RefSeq" id="WP_188775656.1">
    <property type="nucleotide sequence ID" value="NZ_BMMB01000005.1"/>
</dbReference>
<dbReference type="PANTHER" id="PTHR11328">
    <property type="entry name" value="MAJOR FACILITATOR SUPERFAMILY DOMAIN-CONTAINING PROTEIN"/>
    <property type="match status" value="1"/>
</dbReference>
<dbReference type="CDD" id="cd17332">
    <property type="entry name" value="MFS_MelB_like"/>
    <property type="match status" value="1"/>
</dbReference>
<feature type="transmembrane region" description="Helical" evidence="1">
    <location>
        <begin position="294"/>
        <end position="313"/>
    </location>
</feature>
<keyword evidence="1" id="KW-1133">Transmembrane helix</keyword>
<evidence type="ECO:0000313" key="2">
    <source>
        <dbReference type="EMBL" id="MDR6246026.1"/>
    </source>
</evidence>
<feature type="transmembrane region" description="Helical" evidence="1">
    <location>
        <begin position="319"/>
        <end position="342"/>
    </location>
</feature>
<dbReference type="EMBL" id="JAVDQH010000021">
    <property type="protein sequence ID" value="MDR6246026.1"/>
    <property type="molecule type" value="Genomic_DNA"/>
</dbReference>
<organism evidence="2 3">
    <name type="scientific">Paenibacillus hunanensis</name>
    <dbReference type="NCBI Taxonomy" id="539262"/>
    <lineage>
        <taxon>Bacteria</taxon>
        <taxon>Bacillati</taxon>
        <taxon>Bacillota</taxon>
        <taxon>Bacilli</taxon>
        <taxon>Bacillales</taxon>
        <taxon>Paenibacillaceae</taxon>
        <taxon>Paenibacillus</taxon>
    </lineage>
</organism>
<feature type="transmembrane region" description="Helical" evidence="1">
    <location>
        <begin position="157"/>
        <end position="176"/>
    </location>
</feature>
<feature type="transmembrane region" description="Helical" evidence="1">
    <location>
        <begin position="41"/>
        <end position="68"/>
    </location>
</feature>
<feature type="transmembrane region" description="Helical" evidence="1">
    <location>
        <begin position="267"/>
        <end position="287"/>
    </location>
</feature>
<feature type="transmembrane region" description="Helical" evidence="1">
    <location>
        <begin position="401"/>
        <end position="427"/>
    </location>
</feature>
<gene>
    <name evidence="2" type="ORF">JOC58_003945</name>
</gene>
<keyword evidence="1" id="KW-0812">Transmembrane</keyword>
<feature type="transmembrane region" description="Helical" evidence="1">
    <location>
        <begin position="182"/>
        <end position="203"/>
    </location>
</feature>
<dbReference type="Gene3D" id="1.20.1250.20">
    <property type="entry name" value="MFS general substrate transporter like domains"/>
    <property type="match status" value="2"/>
</dbReference>